<feature type="active site" description="Charge relay system" evidence="1">
    <location>
        <position position="592"/>
    </location>
</feature>
<comment type="caution">
    <text evidence="3">The sequence shown here is derived from an EMBL/GenBank/DDBJ whole genome shotgun (WGS) entry which is preliminary data.</text>
</comment>
<dbReference type="Gene3D" id="3.40.50.200">
    <property type="entry name" value="Peptidase S8/S53 domain"/>
    <property type="match status" value="1"/>
</dbReference>
<evidence type="ECO:0000313" key="4">
    <source>
        <dbReference type="Proteomes" id="UP001198862"/>
    </source>
</evidence>
<keyword evidence="1" id="KW-0645">Protease</keyword>
<dbReference type="Proteomes" id="UP001198862">
    <property type="component" value="Unassembled WGS sequence"/>
</dbReference>
<feature type="active site" description="Charge relay system" evidence="1">
    <location>
        <position position="304"/>
    </location>
</feature>
<dbReference type="PANTHER" id="PTHR14218:SF15">
    <property type="entry name" value="TRIPEPTIDYL-PEPTIDASE 1"/>
    <property type="match status" value="1"/>
</dbReference>
<dbReference type="PANTHER" id="PTHR14218">
    <property type="entry name" value="PROTEASE S8 TRIPEPTIDYL PEPTIDASE I CLN2"/>
    <property type="match status" value="1"/>
</dbReference>
<comment type="cofactor">
    <cofactor evidence="1">
        <name>Ca(2+)</name>
        <dbReference type="ChEBI" id="CHEBI:29108"/>
    </cofactor>
    <text evidence="1">Binds 1 Ca(2+) ion per subunit.</text>
</comment>
<protein>
    <recommendedName>
        <fullName evidence="2">Peptidase S53 domain-containing protein</fullName>
    </recommendedName>
</protein>
<evidence type="ECO:0000313" key="3">
    <source>
        <dbReference type="EMBL" id="MCC8432243.1"/>
    </source>
</evidence>
<proteinExistence type="predicted"/>
<feature type="binding site" evidence="1">
    <location>
        <position position="679"/>
    </location>
    <ligand>
        <name>Ca(2+)</name>
        <dbReference type="ChEBI" id="CHEBI:29108"/>
    </ligand>
</feature>
<feature type="binding site" evidence="1">
    <location>
        <position position="677"/>
    </location>
    <ligand>
        <name>Ca(2+)</name>
        <dbReference type="ChEBI" id="CHEBI:29108"/>
    </ligand>
</feature>
<evidence type="ECO:0000256" key="1">
    <source>
        <dbReference type="PROSITE-ProRule" id="PRU01032"/>
    </source>
</evidence>
<dbReference type="RefSeq" id="WP_230553663.1">
    <property type="nucleotide sequence ID" value="NZ_JAJISD010000013.1"/>
</dbReference>
<dbReference type="InterPro" id="IPR036852">
    <property type="entry name" value="Peptidase_S8/S53_dom_sf"/>
</dbReference>
<organism evidence="3 4">
    <name type="scientific">Reyranella aquatilis</name>
    <dbReference type="NCBI Taxonomy" id="2035356"/>
    <lineage>
        <taxon>Bacteria</taxon>
        <taxon>Pseudomonadati</taxon>
        <taxon>Pseudomonadota</taxon>
        <taxon>Alphaproteobacteria</taxon>
        <taxon>Hyphomicrobiales</taxon>
        <taxon>Reyranellaceae</taxon>
        <taxon>Reyranella</taxon>
    </lineage>
</organism>
<dbReference type="PROSITE" id="PS51695">
    <property type="entry name" value="SEDOLISIN"/>
    <property type="match status" value="1"/>
</dbReference>
<feature type="active site" description="Charge relay system" evidence="1">
    <location>
        <position position="308"/>
    </location>
</feature>
<sequence>MAVEELSNSSYLDFTGYRIVPAGTSVQAAYNMRTEDIDTNPTNAHINVALILERANAATDPDVSLLSQNWATRQAALADQTTLWATYGADAATYQVVYNALDTAGYTILDSTNSYYVTSQESRTIWVQLDTAAQFNSLFSSSLQEFNVPGRPWDDFVFWNGNLSLPSEWNIAGIWFDTSNAPDGMQLTTVDTPALSQGAQSIGNSTTLTYNFPDGAGATSAPQAPQDIAAFYNFPLVGEDVATGTIGLIEPGVGSYLGSSPDGVIGSEFQSRLDAYLASSQIGQTGTGQVTVQGINGQTEVSSERSLDVGIVAAINPKSDIVLYNGSGQNTPASAGSATGINGLPTTGYAQASVFTAVQSSIWDPNYAAVTSNSWGDAQSMTPGSPFYVAYWELFIDAALRNQTTVIALGDGGSGNETSNGVTNVEYNVTQPYNILVGGTSLSSFDTAEADDTLNPGLYSLALAGDLATIWSLVQGGMTTLPTDAATVQYFVETVWNSYYLQGDTITGEPNLYWDTGYYQNSTSSGGVDPTQPIPLYQLNYGLAPVTSDPLAETGRGVPDVAANGGGNLMYLVPTADMGGTDVATTPDDGTSSAAPLWASLGVQLNAVFADQNLPNLGYMNDLLYIASAIAPASFNDVLYGNNTSSFLAGGDYRTPGENSGYSHVTPTGYGYEAGEGYDLVSGLGTPNGMVLARTLTTIAHTQTYELANGVSYAVIDPVSGASTASQTLLVQNNFIGAGVLVQVDGTDAVSMGGNSAFGWTSRLAGQAVQGDNFDSELMPLLDGAMKSAPYQIGVSAGDVLGVTANGVALDAYQELLTSEYGFVQFGDAAGGITLARPVAIAQTAGGVPDQEAVVRIRQNGGDQTQLEIYRVDDLNGGIDTGAGVVLPGEAGYAAAAAARNYQLVGGGTVIDAPGQKNFLQVEIADVDQGDIVALKYTNVTTGEVYWAFSQGNTGQASAIFAYGLNTWGFEDRPLTGDHDYQDLVVQLDFTSTAGSGLLVA</sequence>
<dbReference type="EMBL" id="JAJISD010000013">
    <property type="protein sequence ID" value="MCC8432243.1"/>
    <property type="molecule type" value="Genomic_DNA"/>
</dbReference>
<keyword evidence="1" id="KW-0720">Serine protease</keyword>
<name>A0ABS8L315_9HYPH</name>
<gene>
    <name evidence="3" type="ORF">LJ725_24975</name>
</gene>
<dbReference type="InterPro" id="IPR030400">
    <property type="entry name" value="Sedolisin_dom"/>
</dbReference>
<reference evidence="3 4" key="1">
    <citation type="submission" date="2021-11" db="EMBL/GenBank/DDBJ databases">
        <authorList>
            <person name="Lee D.-H."/>
            <person name="Kim S.-B."/>
        </authorList>
    </citation>
    <scope>NUCLEOTIDE SEQUENCE [LARGE SCALE GENOMIC DNA]</scope>
    <source>
        <strain evidence="3 4">KCTC 52223</strain>
    </source>
</reference>
<dbReference type="SUPFAM" id="SSF52743">
    <property type="entry name" value="Subtilisin-like"/>
    <property type="match status" value="1"/>
</dbReference>
<feature type="binding site" evidence="1">
    <location>
        <position position="638"/>
    </location>
    <ligand>
        <name>Ca(2+)</name>
        <dbReference type="ChEBI" id="CHEBI:29108"/>
    </ligand>
</feature>
<accession>A0ABS8L315</accession>
<dbReference type="InterPro" id="IPR050819">
    <property type="entry name" value="Tripeptidyl-peptidase_I"/>
</dbReference>
<keyword evidence="4" id="KW-1185">Reference proteome</keyword>
<feature type="domain" description="Peptidase S53" evidence="2">
    <location>
        <begin position="222"/>
        <end position="699"/>
    </location>
</feature>
<feature type="binding site" evidence="1">
    <location>
        <position position="637"/>
    </location>
    <ligand>
        <name>Ca(2+)</name>
        <dbReference type="ChEBI" id="CHEBI:29108"/>
    </ligand>
</feature>
<keyword evidence="1" id="KW-0378">Hydrolase</keyword>
<evidence type="ECO:0000259" key="2">
    <source>
        <dbReference type="PROSITE" id="PS51695"/>
    </source>
</evidence>
<keyword evidence="1" id="KW-0106">Calcium</keyword>
<keyword evidence="1" id="KW-0479">Metal-binding</keyword>